<feature type="region of interest" description="Disordered" evidence="1">
    <location>
        <begin position="35"/>
        <end position="60"/>
    </location>
</feature>
<evidence type="ECO:0000313" key="2">
    <source>
        <dbReference type="EMBL" id="GCD53011.1"/>
    </source>
</evidence>
<dbReference type="Proteomes" id="UP000287300">
    <property type="component" value="Unassembled WGS sequence"/>
</dbReference>
<protein>
    <submittedName>
        <fullName evidence="2">Uncharacterized protein</fullName>
    </submittedName>
</protein>
<dbReference type="AlphaFoldDB" id="A0A401WUJ1"/>
<evidence type="ECO:0000313" key="3">
    <source>
        <dbReference type="Proteomes" id="UP000287300"/>
    </source>
</evidence>
<gene>
    <name evidence="2" type="ORF">NBRC3188_1708</name>
</gene>
<name>A0A401WUJ1_ACEPA</name>
<evidence type="ECO:0000256" key="1">
    <source>
        <dbReference type="SAM" id="MobiDB-lite"/>
    </source>
</evidence>
<comment type="caution">
    <text evidence="2">The sequence shown here is derived from an EMBL/GenBank/DDBJ whole genome shotgun (WGS) entry which is preliminary data.</text>
</comment>
<dbReference type="EMBL" id="BDES01000049">
    <property type="protein sequence ID" value="GCD53011.1"/>
    <property type="molecule type" value="Genomic_DNA"/>
</dbReference>
<proteinExistence type="predicted"/>
<dbReference type="RefSeq" id="WP_124295759.1">
    <property type="nucleotide sequence ID" value="NZ_BDES01000049.1"/>
</dbReference>
<feature type="compositionally biased region" description="Polar residues" evidence="1">
    <location>
        <begin position="51"/>
        <end position="60"/>
    </location>
</feature>
<sequence>MRSLAKELALISLIAALVVLIMNGHSEEAAVHAGENTRLHQGMQADKRGTLSETSYLGRA</sequence>
<organism evidence="2 3">
    <name type="scientific">Acetobacter pasteurianus NBRC 3188</name>
    <dbReference type="NCBI Taxonomy" id="1226663"/>
    <lineage>
        <taxon>Bacteria</taxon>
        <taxon>Pseudomonadati</taxon>
        <taxon>Pseudomonadota</taxon>
        <taxon>Alphaproteobacteria</taxon>
        <taxon>Acetobacterales</taxon>
        <taxon>Acetobacteraceae</taxon>
        <taxon>Acetobacter</taxon>
    </lineage>
</organism>
<accession>A0A401WUJ1</accession>
<reference evidence="2 3" key="1">
    <citation type="submission" date="2016-06" db="EMBL/GenBank/DDBJ databases">
        <title>Acetobacter pasteurianus NBRC 3188 whole genome sequencing project.</title>
        <authorList>
            <person name="Matsutani M."/>
            <person name="Shiwa Y."/>
            <person name="Okamoto-Kainuma A."/>
            <person name="Ishikawa M."/>
            <person name="Koizumi Y."/>
            <person name="Yoshikawa H."/>
            <person name="Yakushi T."/>
            <person name="Matsushita K."/>
        </authorList>
    </citation>
    <scope>NUCLEOTIDE SEQUENCE [LARGE SCALE GENOMIC DNA]</scope>
    <source>
        <strain evidence="2 3">NBRC 3188</strain>
    </source>
</reference>